<organism evidence="2 3">
    <name type="scientific">Cercospora kikuchii</name>
    <dbReference type="NCBI Taxonomy" id="84275"/>
    <lineage>
        <taxon>Eukaryota</taxon>
        <taxon>Fungi</taxon>
        <taxon>Dikarya</taxon>
        <taxon>Ascomycota</taxon>
        <taxon>Pezizomycotina</taxon>
        <taxon>Dothideomycetes</taxon>
        <taxon>Dothideomycetidae</taxon>
        <taxon>Mycosphaerellales</taxon>
        <taxon>Mycosphaerellaceae</taxon>
        <taxon>Cercospora</taxon>
    </lineage>
</organism>
<feature type="region of interest" description="Disordered" evidence="1">
    <location>
        <begin position="662"/>
        <end position="844"/>
    </location>
</feature>
<dbReference type="EMBL" id="BOLY01000008">
    <property type="protein sequence ID" value="GIZ48238.1"/>
    <property type="molecule type" value="Genomic_DNA"/>
</dbReference>
<evidence type="ECO:0000313" key="3">
    <source>
        <dbReference type="Proteomes" id="UP000825890"/>
    </source>
</evidence>
<evidence type="ECO:0000313" key="2">
    <source>
        <dbReference type="EMBL" id="GIZ48238.1"/>
    </source>
</evidence>
<accession>A0A9P3D071</accession>
<keyword evidence="3" id="KW-1185">Reference proteome</keyword>
<evidence type="ECO:0000256" key="1">
    <source>
        <dbReference type="SAM" id="MobiDB-lite"/>
    </source>
</evidence>
<dbReference type="RefSeq" id="XP_044662725.1">
    <property type="nucleotide sequence ID" value="XM_044806790.1"/>
</dbReference>
<dbReference type="GeneID" id="68296881"/>
<feature type="compositionally biased region" description="Polar residues" evidence="1">
    <location>
        <begin position="722"/>
        <end position="731"/>
    </location>
</feature>
<dbReference type="OrthoDB" id="3647865at2759"/>
<sequence length="844" mass="97345">MPPKRRNTAANVPIAGDSDEFWHGSCQFSQIFEYTADDLRMSELSNGISKMFSQDLFEVEQEGKRSPLSDAIYNDVLAPSLRLATHLMYSTLLIPFWSTIFLEKPSYWEERKDETRYGMQYTYEQLDPDRKILKAHARRANAQLGTMHDYVNYVFMDRSTDLNTIQQGLSSVVIPGVPNGYRSRINIGLKMLRDLEQATKDAHDVPQLLVRRFHFAVCLVHELGHAAFNRVNGKVDCEPFFGNEIISELGFELERQLFDGRLDFVFNKSKAQGIRSRFQRHKFNGNWSALDGMYVLWDYPNQKTVEDYHGTPSLQKRYDPKRQRNCDMAWRVPLSHLQKFFDDRFWESAACADRINWQPERRLGYSFQAEEGGTCNVFPIARPSDEDDNEKEEGRKYLFNKTYIRTTYGDIILRDPDSDPVSDLRRQHYEAAHWHTKKETELPWFTSRKHVDRYWDMTEGNINYHKRRDILNRLWLAIYDAPVSLSEFDIGTAEKKVGATRRLMGKKIKKLIAEYRKTRQSLPRLPGTNLIKRNGQPPVDVERLLGYLIELEGHQLEDLLGDIEEAKTWNMEGDQDPDIESNEHPDVEEPEVEDLAFTYFARWEKCNPLWKNEPMLTKLDSTPSKLSSAQKLAYARQKLSTATPPPHFSREVLLPRLQTLPEERPDSLSPGSMEPGTKNSGFKFDNKNTKHFRSPDPFTDRPITETIPGLPFDSTGHKPQPHINSSPLSTPSRKRNSARAVEEQSNRNYIPEGPLSAPAEIMGPPSAGCARMLDQDSEEGIDLEQHHRVKRARTGMNADMITAQEGYDDSFGQGEGKEGEEEEDQVENQDENQETIDDMDIDEG</sequence>
<comment type="caution">
    <text evidence="2">The sequence shown here is derived from an EMBL/GenBank/DDBJ whole genome shotgun (WGS) entry which is preliminary data.</text>
</comment>
<dbReference type="AlphaFoldDB" id="A0A9P3D071"/>
<proteinExistence type="predicted"/>
<dbReference type="Proteomes" id="UP000825890">
    <property type="component" value="Unassembled WGS sequence"/>
</dbReference>
<feature type="compositionally biased region" description="Acidic residues" evidence="1">
    <location>
        <begin position="818"/>
        <end position="844"/>
    </location>
</feature>
<gene>
    <name evidence="2" type="ORF">CKM354_001130600</name>
</gene>
<name>A0A9P3D071_9PEZI</name>
<protein>
    <submittedName>
        <fullName evidence="2">Uncharacterized protein</fullName>
    </submittedName>
</protein>
<reference evidence="2 3" key="1">
    <citation type="submission" date="2021-01" db="EMBL/GenBank/DDBJ databases">
        <title>Cercospora kikuchii MAFF 305040 whole genome shotgun sequence.</title>
        <authorList>
            <person name="Kashiwa T."/>
            <person name="Suzuki T."/>
        </authorList>
    </citation>
    <scope>NUCLEOTIDE SEQUENCE [LARGE SCALE GENOMIC DNA]</scope>
    <source>
        <strain evidence="2 3">MAFF 305040</strain>
    </source>
</reference>